<feature type="domain" description="SbsA Ig-like" evidence="3">
    <location>
        <begin position="36"/>
        <end position="136"/>
    </location>
</feature>
<name>A0A0A2G9A9_9PORP</name>
<dbReference type="Proteomes" id="UP000030134">
    <property type="component" value="Unassembled WGS sequence"/>
</dbReference>
<keyword evidence="1" id="KW-0732">Signal</keyword>
<protein>
    <recommendedName>
        <fullName evidence="3">SbsA Ig-like domain-containing protein</fullName>
    </recommendedName>
</protein>
<dbReference type="GO" id="GO:0030246">
    <property type="term" value="F:carbohydrate binding"/>
    <property type="evidence" value="ECO:0007669"/>
    <property type="project" value="InterPro"/>
</dbReference>
<evidence type="ECO:0000313" key="4">
    <source>
        <dbReference type="EMBL" id="KGN97064.1"/>
    </source>
</evidence>
<dbReference type="AlphaFoldDB" id="A0A0A2G9A9"/>
<dbReference type="OrthoDB" id="9809989at2"/>
<dbReference type="InterPro" id="IPR032812">
    <property type="entry name" value="SbsA_Ig"/>
</dbReference>
<dbReference type="STRING" id="266762.HQ36_08520"/>
<feature type="compositionally biased region" description="Basic and acidic residues" evidence="2">
    <location>
        <begin position="669"/>
        <end position="731"/>
    </location>
</feature>
<evidence type="ECO:0000256" key="2">
    <source>
        <dbReference type="SAM" id="MobiDB-lite"/>
    </source>
</evidence>
<feature type="compositionally biased region" description="Basic residues" evidence="2">
    <location>
        <begin position="398"/>
        <end position="413"/>
    </location>
</feature>
<evidence type="ECO:0000313" key="5">
    <source>
        <dbReference type="Proteomes" id="UP000030134"/>
    </source>
</evidence>
<evidence type="ECO:0000256" key="1">
    <source>
        <dbReference type="ARBA" id="ARBA00022729"/>
    </source>
</evidence>
<keyword evidence="5" id="KW-1185">Reference proteome</keyword>
<accession>A0A0A2G9A9</accession>
<gene>
    <name evidence="4" type="ORF">HQ36_08520</name>
</gene>
<dbReference type="eggNOG" id="COG4704">
    <property type="taxonomic scope" value="Bacteria"/>
</dbReference>
<dbReference type="EMBL" id="JQZW01000019">
    <property type="protein sequence ID" value="KGN97064.1"/>
    <property type="molecule type" value="Genomic_DNA"/>
</dbReference>
<comment type="caution">
    <text evidence="4">The sequence shown here is derived from an EMBL/GenBank/DDBJ whole genome shotgun (WGS) entry which is preliminary data.</text>
</comment>
<dbReference type="InterPro" id="IPR013784">
    <property type="entry name" value="Carb-bd-like_fold"/>
</dbReference>
<dbReference type="PROSITE" id="PS51257">
    <property type="entry name" value="PROKAR_LIPOPROTEIN"/>
    <property type="match status" value="1"/>
</dbReference>
<dbReference type="RefSeq" id="WP_036885096.1">
    <property type="nucleotide sequence ID" value="NZ_JQZW01000019.1"/>
</dbReference>
<evidence type="ECO:0000259" key="3">
    <source>
        <dbReference type="Pfam" id="PF13205"/>
    </source>
</evidence>
<feature type="region of interest" description="Disordered" evidence="2">
    <location>
        <begin position="646"/>
        <end position="731"/>
    </location>
</feature>
<dbReference type="SUPFAM" id="SSF49452">
    <property type="entry name" value="Starch-binding domain-like"/>
    <property type="match status" value="1"/>
</dbReference>
<dbReference type="Pfam" id="PF13205">
    <property type="entry name" value="Big_5"/>
    <property type="match status" value="1"/>
</dbReference>
<sequence>MKQTSTYIAYLLLSALLIGVIVGCAKQASPEGGPYDMIPPKLIRSIPSNEAINIVSKKIKLRFNENVKVEKQNEKVFFSPPQQTPPRILHGTGKTITIIYEDDLKPNTTYTINFTDAIVDLNEGNPLEGFIFAFSTGSSIDTLQIRGRVIDAQSLAPVPDILVGVHHDGSDTLFQKRPLLRVAQTDNEGSFVISHLAPGAYRLFALNDLDHSFSYSQRSEGFAISEQLVTAVPPLHKPEAPQELDKGIEKVSTDTLSLQELDTLTAGVPAISSIDSTKIEGDSVSVEFEDRESNLLLYSVDLPKKQFLQKSSRPDSLRLVFTFNTPIEELPQVSLLHPDIEQKQLSLLQLNTDRKEITYWLGDPSVYQRDTLEVQINYAATDSLEQVYTQIDTLSLAHRKKEGRSKPSLKKSKASASTPTGDSIRLDSTKTSLRLVSVEQKKLERWYKGSTQDTVQIFITEPIAQVDSTKVHLYSVKDSIETPEPFTLGSVPYDPCALHLLTNYQYGTNYKLVVDSTAIQSIYGAMSRKGEILFSVESEEKFGALQFTFPELPQGGDIYIDLLNEKNEILITFPLKDSTLYINNLPPANYFARMWVDLNNNALWDPASYPSRKAEPVYFYPQALSVQAKFTSEETWLFNKLPLQKQRPSGLQSPFKESKSSQQGGSKKNLNEEYIQRMRERYGEKWNPSNRDRKILGLPSRAEEKAQREAEKKEHKKGEPSKEEKPTESKK</sequence>
<proteinExistence type="predicted"/>
<feature type="region of interest" description="Disordered" evidence="2">
    <location>
        <begin position="398"/>
        <end position="425"/>
    </location>
</feature>
<organism evidence="4 5">
    <name type="scientific">Porphyromonas gingivicanis</name>
    <dbReference type="NCBI Taxonomy" id="266762"/>
    <lineage>
        <taxon>Bacteria</taxon>
        <taxon>Pseudomonadati</taxon>
        <taxon>Bacteroidota</taxon>
        <taxon>Bacteroidia</taxon>
        <taxon>Bacteroidales</taxon>
        <taxon>Porphyromonadaceae</taxon>
        <taxon>Porphyromonas</taxon>
    </lineage>
</organism>
<reference evidence="4 5" key="1">
    <citation type="submission" date="2014-08" db="EMBL/GenBank/DDBJ databases">
        <title>Porphyromonas gingivicanis strain:COT-022_OH1391 Genome sequencing.</title>
        <authorList>
            <person name="Wallis C."/>
            <person name="Deusch O."/>
            <person name="O'Flynn C."/>
            <person name="Davis I."/>
            <person name="Jospin G."/>
            <person name="Darling A.E."/>
            <person name="Coil D.A."/>
            <person name="Alexiev A."/>
            <person name="Horsfall A."/>
            <person name="Kirkwood N."/>
            <person name="Harris S."/>
            <person name="Eisen J.A."/>
        </authorList>
    </citation>
    <scope>NUCLEOTIDE SEQUENCE [LARGE SCALE GENOMIC DNA]</scope>
    <source>
        <strain evidence="5">COT-022 OH1391</strain>
    </source>
</reference>